<dbReference type="Pfam" id="PF00501">
    <property type="entry name" value="AMP-binding"/>
    <property type="match status" value="1"/>
</dbReference>
<evidence type="ECO:0000256" key="5">
    <source>
        <dbReference type="ARBA" id="ARBA00022840"/>
    </source>
</evidence>
<name>A0ABR4P8N7_9HELO</name>
<sequence>MVHSSSLQTIVPETDLLSYVFDSPDYDRNKEIYIDALVENRKLSANQVLNLVRQLIAGLKAHGVQKGDCILVHSFSDIMYPVLYLGIIGAGASFVGSNPSNTTQELAHLLTLTSARYIITSAPQLSTLLSIADDLPHPIPRGNIFIFNTPHNPNIPTNFRSWQTLLEYGEETWEKFDNGKRSKETIASLFSTSGTTGLPKVATVSHYACIARCISSHDPRSKPYAISRLLCLPMFHGVAATASHIDPIRYGIPTYILPRFSLDPFLSAIQHYQITETSMVPAVMSMILQNEAGSETEMKRSLATLRFVRCAGAPLDIGVQKSFQAWLSPEARIARAWGMTELGSLTSFLHGEVDETGSCGRLLTNMEAMIIDSNGHEIDDEGVSGEVLARGPSLMNQYLGNEKATRDMFRNGWLRTGDIAYCKKGRWYVVGRSKDMIKVRGWQVAPAELETCLLQHPQVMDVSVIGIKSTKQETELPRAYIVLKPSHNYEQQVMEEELKSFLSSRLAHYKALEGGVKLVNSLPKTASGKTIKTLLREQAAQELNGNA</sequence>
<evidence type="ECO:0000256" key="1">
    <source>
        <dbReference type="ARBA" id="ARBA00005179"/>
    </source>
</evidence>
<dbReference type="SUPFAM" id="SSF56801">
    <property type="entry name" value="Acetyl-CoA synthetase-like"/>
    <property type="match status" value="1"/>
</dbReference>
<evidence type="ECO:0000256" key="4">
    <source>
        <dbReference type="ARBA" id="ARBA00022741"/>
    </source>
</evidence>
<evidence type="ECO:0000313" key="9">
    <source>
        <dbReference type="Proteomes" id="UP001629113"/>
    </source>
</evidence>
<keyword evidence="9" id="KW-1185">Reference proteome</keyword>
<dbReference type="PANTHER" id="PTHR24096">
    <property type="entry name" value="LONG-CHAIN-FATTY-ACID--COA LIGASE"/>
    <property type="match status" value="1"/>
</dbReference>
<dbReference type="InterPro" id="IPR042099">
    <property type="entry name" value="ANL_N_sf"/>
</dbReference>
<dbReference type="Proteomes" id="UP001629113">
    <property type="component" value="Unassembled WGS sequence"/>
</dbReference>
<comment type="caution">
    <text evidence="8">The sequence shown here is derived from an EMBL/GenBank/DDBJ whole genome shotgun (WGS) entry which is preliminary data.</text>
</comment>
<evidence type="ECO:0000259" key="6">
    <source>
        <dbReference type="Pfam" id="PF00501"/>
    </source>
</evidence>
<evidence type="ECO:0000313" key="8">
    <source>
        <dbReference type="EMBL" id="KAL3419451.1"/>
    </source>
</evidence>
<accession>A0ABR4P8N7</accession>
<comment type="pathway">
    <text evidence="1">Secondary metabolite biosynthesis.</text>
</comment>
<organism evidence="8 9">
    <name type="scientific">Phlyctema vagabunda</name>
    <dbReference type="NCBI Taxonomy" id="108571"/>
    <lineage>
        <taxon>Eukaryota</taxon>
        <taxon>Fungi</taxon>
        <taxon>Dikarya</taxon>
        <taxon>Ascomycota</taxon>
        <taxon>Pezizomycotina</taxon>
        <taxon>Leotiomycetes</taxon>
        <taxon>Helotiales</taxon>
        <taxon>Dermateaceae</taxon>
        <taxon>Phlyctema</taxon>
    </lineage>
</organism>
<dbReference type="Gene3D" id="3.40.50.12780">
    <property type="entry name" value="N-terminal domain of ligase-like"/>
    <property type="match status" value="1"/>
</dbReference>
<feature type="domain" description="AMP-dependent synthetase/ligase" evidence="6">
    <location>
        <begin position="29"/>
        <end position="399"/>
    </location>
</feature>
<evidence type="ECO:0000256" key="3">
    <source>
        <dbReference type="ARBA" id="ARBA00022598"/>
    </source>
</evidence>
<dbReference type="Gene3D" id="3.30.300.30">
    <property type="match status" value="1"/>
</dbReference>
<reference evidence="8 9" key="1">
    <citation type="submission" date="2024-06" db="EMBL/GenBank/DDBJ databases">
        <title>Complete genome of Phlyctema vagabunda strain 19-DSS-EL-015.</title>
        <authorList>
            <person name="Fiorenzani C."/>
        </authorList>
    </citation>
    <scope>NUCLEOTIDE SEQUENCE [LARGE SCALE GENOMIC DNA]</scope>
    <source>
        <strain evidence="8 9">19-DSS-EL-015</strain>
    </source>
</reference>
<dbReference type="InterPro" id="IPR045851">
    <property type="entry name" value="AMP-bd_C_sf"/>
</dbReference>
<dbReference type="EMBL" id="JBFCZG010000008">
    <property type="protein sequence ID" value="KAL3419451.1"/>
    <property type="molecule type" value="Genomic_DNA"/>
</dbReference>
<feature type="domain" description="AMP-binding enzyme C-terminal" evidence="7">
    <location>
        <begin position="448"/>
        <end position="529"/>
    </location>
</feature>
<keyword evidence="3 8" id="KW-0436">Ligase</keyword>
<protein>
    <submittedName>
        <fullName evidence="8">4-coumarate-CoA ligase 2</fullName>
    </submittedName>
</protein>
<proteinExistence type="inferred from homology"/>
<dbReference type="Pfam" id="PF13193">
    <property type="entry name" value="AMP-binding_C"/>
    <property type="match status" value="1"/>
</dbReference>
<gene>
    <name evidence="8" type="ORF">PVAG01_09673</name>
</gene>
<keyword evidence="5" id="KW-0067">ATP-binding</keyword>
<evidence type="ECO:0000256" key="2">
    <source>
        <dbReference type="ARBA" id="ARBA00006432"/>
    </source>
</evidence>
<evidence type="ECO:0000259" key="7">
    <source>
        <dbReference type="Pfam" id="PF13193"/>
    </source>
</evidence>
<dbReference type="InterPro" id="IPR025110">
    <property type="entry name" value="AMP-bd_C"/>
</dbReference>
<dbReference type="PANTHER" id="PTHR24096:SF317">
    <property type="entry name" value="ADENYLATE-FORMING ENZYME AFEA"/>
    <property type="match status" value="1"/>
</dbReference>
<keyword evidence="4" id="KW-0547">Nucleotide-binding</keyword>
<dbReference type="InterPro" id="IPR000873">
    <property type="entry name" value="AMP-dep_synth/lig_dom"/>
</dbReference>
<dbReference type="GO" id="GO:0016874">
    <property type="term" value="F:ligase activity"/>
    <property type="evidence" value="ECO:0007669"/>
    <property type="project" value="UniProtKB-KW"/>
</dbReference>
<comment type="similarity">
    <text evidence="2">Belongs to the ATP-dependent AMP-binding enzyme family.</text>
</comment>